<dbReference type="InterPro" id="IPR037946">
    <property type="entry name" value="MopB_CT_Tetrathionate"/>
</dbReference>
<evidence type="ECO:0000313" key="12">
    <source>
        <dbReference type="Proteomes" id="UP000601990"/>
    </source>
</evidence>
<dbReference type="Pfam" id="PF01568">
    <property type="entry name" value="Molydop_binding"/>
    <property type="match status" value="1"/>
</dbReference>
<sequence length="877" mass="98259">MDFPKITRRTFLQVSAGTTAAVAVAPRLLHAMENELGGKDFSPENAAERKAIPVNCHVCNIQDGAIAYVENDRVVKLEGNPEHVSTRGRLCAKGNSGMWYSYDPDRILYPLKRVGARGEGKWKRITWDEALTEVAGKLDAALKEDPNTIMLKYGRNRTGGTLERFMKTLGSATVLNHTSVCESSKKVGQEPTWGPDIETPDFANAKYVLNFGSNILEAAYFHNPLSQRVTEGRVDNHMKIVTFDVRLSNTAGFSDEWIPVFPATDGAVALAIGHVILREDLQDSEFIDTWTNVTVDELKAHYAQYTPEWAAKISGVSVQTIERIAREFATTKPATLFTYRGPAKHLYGSYNEKACMMLPIMTGNVEKRGGYCLPRGMGWPQPMPQPSGPKQDSVLAHPPEYPLAAHKVSHLVPFWIAEGRQKINVAFTYQDNPVYTNPGAQAVWGKLYRDEKLIPYFISMSSHMGEETALADIILPDCPYLERWEPESMPNSLWPWLGIRQPVHKSLGESRENRVLLRDIIWKLDPDGSRGMKQFWEFKDGEDYMRHHFDNVPGLKEAGGLDFLKKHGVWPIYGTLDPRTGKVTDKTGREIQAEYGLYKKELSGADIEGAMVDAHGLITKNGKAIGIRRDGHDYVGFPTGNRLINVRVDEWAEYGFNPMPTFKRIPWHETMKDDEMILSTFKLNVHKQSRTAAVKWLAEIAHSNPAWMNPETAKKLGVKTGDLVRVESPVGYLVTKAYVTEGIHPKVISIATGFGHWEYGRLATLKLKDKPAFGGTEDPDLDNVWWDDRGVHPNAIIPVVADPIGGSQGWYDTVVKVSKAGPDDKYGDIHGDWDRHYAAYKETMRYAYTGDMHRKMHPEMASWAGPESVKPKASGGH</sequence>
<keyword evidence="4" id="KW-0500">Molybdenum</keyword>
<organism evidence="11 12">
    <name type="scientific">Aromatoleum buckelii</name>
    <dbReference type="NCBI Taxonomy" id="200254"/>
    <lineage>
        <taxon>Bacteria</taxon>
        <taxon>Pseudomonadati</taxon>
        <taxon>Pseudomonadota</taxon>
        <taxon>Betaproteobacteria</taxon>
        <taxon>Rhodocyclales</taxon>
        <taxon>Rhodocyclaceae</taxon>
        <taxon>Aromatoleum</taxon>
    </lineage>
</organism>
<dbReference type="Gene3D" id="2.20.25.90">
    <property type="entry name" value="ADC-like domains"/>
    <property type="match status" value="1"/>
</dbReference>
<dbReference type="InterPro" id="IPR006311">
    <property type="entry name" value="TAT_signal"/>
</dbReference>
<name>A0ABX1N2C4_9RHOO</name>
<dbReference type="EMBL" id="WTVH01000012">
    <property type="protein sequence ID" value="NMF93297.1"/>
    <property type="molecule type" value="Genomic_DNA"/>
</dbReference>
<dbReference type="Gene3D" id="2.40.40.20">
    <property type="match status" value="1"/>
</dbReference>
<dbReference type="PROSITE" id="PS51318">
    <property type="entry name" value="TAT"/>
    <property type="match status" value="1"/>
</dbReference>
<keyword evidence="6" id="KW-0732">Signal</keyword>
<dbReference type="InterPro" id="IPR050612">
    <property type="entry name" value="Prok_Mopterin_Oxidored"/>
</dbReference>
<evidence type="ECO:0000256" key="8">
    <source>
        <dbReference type="ARBA" id="ARBA00023004"/>
    </source>
</evidence>
<feature type="domain" description="4Fe-4S Mo/W bis-MGD-type" evidence="10">
    <location>
        <begin position="48"/>
        <end position="105"/>
    </location>
</feature>
<gene>
    <name evidence="11" type="ORF">GO608_08145</name>
</gene>
<dbReference type="InterPro" id="IPR006657">
    <property type="entry name" value="MoPterin_dinucl-bd_dom"/>
</dbReference>
<keyword evidence="9" id="KW-0411">Iron-sulfur</keyword>
<keyword evidence="3" id="KW-0004">4Fe-4S</keyword>
<dbReference type="Gene3D" id="3.40.228.10">
    <property type="entry name" value="Dimethylsulfoxide Reductase, domain 2"/>
    <property type="match status" value="1"/>
</dbReference>
<evidence type="ECO:0000259" key="10">
    <source>
        <dbReference type="PROSITE" id="PS51669"/>
    </source>
</evidence>
<dbReference type="Gene3D" id="3.40.50.740">
    <property type="match status" value="1"/>
</dbReference>
<comment type="similarity">
    <text evidence="2">Belongs to the prokaryotic molybdopterin-containing oxidoreductase family.</text>
</comment>
<evidence type="ECO:0000256" key="2">
    <source>
        <dbReference type="ARBA" id="ARBA00010312"/>
    </source>
</evidence>
<evidence type="ECO:0000256" key="5">
    <source>
        <dbReference type="ARBA" id="ARBA00022723"/>
    </source>
</evidence>
<keyword evidence="5" id="KW-0479">Metal-binding</keyword>
<dbReference type="SUPFAM" id="SSF53706">
    <property type="entry name" value="Formate dehydrogenase/DMSO reductase, domains 1-3"/>
    <property type="match status" value="1"/>
</dbReference>
<accession>A0ABX1N2C4</accession>
<evidence type="ECO:0000256" key="9">
    <source>
        <dbReference type="ARBA" id="ARBA00023014"/>
    </source>
</evidence>
<dbReference type="SUPFAM" id="SSF50692">
    <property type="entry name" value="ADC-like"/>
    <property type="match status" value="1"/>
</dbReference>
<dbReference type="Pfam" id="PF04879">
    <property type="entry name" value="Molybdop_Fe4S4"/>
    <property type="match status" value="1"/>
</dbReference>
<dbReference type="RefSeq" id="WP_169198577.1">
    <property type="nucleotide sequence ID" value="NZ_WTVH02000010.1"/>
</dbReference>
<dbReference type="PROSITE" id="PS51669">
    <property type="entry name" value="4FE4S_MOW_BIS_MGD"/>
    <property type="match status" value="1"/>
</dbReference>
<keyword evidence="12" id="KW-1185">Reference proteome</keyword>
<dbReference type="InterPro" id="IPR009010">
    <property type="entry name" value="Asp_de-COase-like_dom_sf"/>
</dbReference>
<dbReference type="PANTHER" id="PTHR43742">
    <property type="entry name" value="TRIMETHYLAMINE-N-OXIDE REDUCTASE"/>
    <property type="match status" value="1"/>
</dbReference>
<evidence type="ECO:0000256" key="4">
    <source>
        <dbReference type="ARBA" id="ARBA00022505"/>
    </source>
</evidence>
<evidence type="ECO:0000256" key="7">
    <source>
        <dbReference type="ARBA" id="ARBA00023002"/>
    </source>
</evidence>
<dbReference type="Pfam" id="PF00384">
    <property type="entry name" value="Molybdopterin"/>
    <property type="match status" value="1"/>
</dbReference>
<protein>
    <submittedName>
        <fullName evidence="11">Molybdopterin-dependent oxidoreductase</fullName>
    </submittedName>
</protein>
<evidence type="ECO:0000256" key="1">
    <source>
        <dbReference type="ARBA" id="ARBA00001942"/>
    </source>
</evidence>
<evidence type="ECO:0000256" key="6">
    <source>
        <dbReference type="ARBA" id="ARBA00022729"/>
    </source>
</evidence>
<dbReference type="Proteomes" id="UP000601990">
    <property type="component" value="Unassembled WGS sequence"/>
</dbReference>
<dbReference type="InterPro" id="IPR006963">
    <property type="entry name" value="Mopterin_OxRdtase_4Fe-4S_dom"/>
</dbReference>
<dbReference type="SMART" id="SM00926">
    <property type="entry name" value="Molybdop_Fe4S4"/>
    <property type="match status" value="1"/>
</dbReference>
<proteinExistence type="inferred from homology"/>
<reference evidence="11" key="1">
    <citation type="submission" date="2019-12" db="EMBL/GenBank/DDBJ databases">
        <title>Comparative genomics gives insights into the taxonomy of the Azoarcus-Aromatoleum group and reveals separate origins of nif in the plant-associated Azoarcus and non-plant-associated Aromatoleum sub-groups.</title>
        <authorList>
            <person name="Lafos M."/>
            <person name="Maluk M."/>
            <person name="Batista M."/>
            <person name="Junghare M."/>
            <person name="Carmona M."/>
            <person name="Faoro H."/>
            <person name="Cruz L.M."/>
            <person name="Battistoni F."/>
            <person name="De Souza E."/>
            <person name="Pedrosa F."/>
            <person name="Chen W.-M."/>
            <person name="Poole P.S."/>
            <person name="Dixon R.A."/>
            <person name="James E.K."/>
        </authorList>
    </citation>
    <scope>NUCLEOTIDE SEQUENCE</scope>
    <source>
        <strain evidence="11">U120</strain>
    </source>
</reference>
<comment type="caution">
    <text evidence="11">The sequence shown here is derived from an EMBL/GenBank/DDBJ whole genome shotgun (WGS) entry which is preliminary data.</text>
</comment>
<dbReference type="CDD" id="cd02780">
    <property type="entry name" value="MopB_CT_Tetrathionate_Arsenate-R"/>
    <property type="match status" value="1"/>
</dbReference>
<dbReference type="PANTHER" id="PTHR43742:SF9">
    <property type="entry name" value="TETRATHIONATE REDUCTASE SUBUNIT A"/>
    <property type="match status" value="1"/>
</dbReference>
<comment type="cofactor">
    <cofactor evidence="1">
        <name>Mo-bis(molybdopterin guanine dinucleotide)</name>
        <dbReference type="ChEBI" id="CHEBI:60539"/>
    </cofactor>
</comment>
<evidence type="ECO:0000256" key="3">
    <source>
        <dbReference type="ARBA" id="ARBA00022485"/>
    </source>
</evidence>
<keyword evidence="8" id="KW-0408">Iron</keyword>
<keyword evidence="7" id="KW-0560">Oxidoreductase</keyword>
<dbReference type="InterPro" id="IPR006656">
    <property type="entry name" value="Mopterin_OxRdtase"/>
</dbReference>
<dbReference type="Gene3D" id="3.30.2070.10">
    <property type="entry name" value="Formate dehydrogenase/DMSO reductase"/>
    <property type="match status" value="1"/>
</dbReference>
<evidence type="ECO:0000313" key="11">
    <source>
        <dbReference type="EMBL" id="NMF93297.1"/>
    </source>
</evidence>